<protein>
    <submittedName>
        <fullName evidence="1">Uncharacterized protein</fullName>
    </submittedName>
</protein>
<dbReference type="Proteomes" id="UP000269289">
    <property type="component" value="Unassembled WGS sequence"/>
</dbReference>
<accession>A0A3M2IK56</accession>
<feature type="non-terminal residue" evidence="1">
    <location>
        <position position="97"/>
    </location>
</feature>
<gene>
    <name evidence="1" type="ORF">EBM89_20150</name>
</gene>
<sequence length="97" mass="9886">MNGTARVAPGGGTGPATVADYAAEVRTHLADLPQDQVDDLTDGLEADLADALADPTGRPADMPPGLTARFGAPAEYARELRAAAGLPDPGPQVPVRR</sequence>
<evidence type="ECO:0000313" key="1">
    <source>
        <dbReference type="EMBL" id="RMI02417.1"/>
    </source>
</evidence>
<comment type="caution">
    <text evidence="1">The sequence shown here is derived from an EMBL/GenBank/DDBJ whole genome shotgun (WGS) entry which is preliminary data.</text>
</comment>
<name>A0A3M2IK56_9CELL</name>
<proteinExistence type="predicted"/>
<evidence type="ECO:0000313" key="2">
    <source>
        <dbReference type="Proteomes" id="UP000269289"/>
    </source>
</evidence>
<dbReference type="AlphaFoldDB" id="A0A3M2IK56"/>
<keyword evidence="2" id="KW-1185">Reference proteome</keyword>
<reference evidence="1 2" key="1">
    <citation type="submission" date="2018-10" db="EMBL/GenBank/DDBJ databases">
        <title>Isolation, diversity and antifungal activity of actinobacteria from wheat.</title>
        <authorList>
            <person name="Han C."/>
        </authorList>
    </citation>
    <scope>NUCLEOTIDE SEQUENCE [LARGE SCALE GENOMIC DNA]</scope>
    <source>
        <strain evidence="1 2">NEAU-YY56</strain>
    </source>
</reference>
<dbReference type="Pfam" id="PF22564">
    <property type="entry name" value="HAAS"/>
    <property type="match status" value="1"/>
</dbReference>
<organism evidence="1 2">
    <name type="scientific">Cellulomonas triticagri</name>
    <dbReference type="NCBI Taxonomy" id="2483352"/>
    <lineage>
        <taxon>Bacteria</taxon>
        <taxon>Bacillati</taxon>
        <taxon>Actinomycetota</taxon>
        <taxon>Actinomycetes</taxon>
        <taxon>Micrococcales</taxon>
        <taxon>Cellulomonadaceae</taxon>
        <taxon>Cellulomonas</taxon>
    </lineage>
</organism>
<dbReference type="EMBL" id="RFFI01000214">
    <property type="protein sequence ID" value="RMI02417.1"/>
    <property type="molecule type" value="Genomic_DNA"/>
</dbReference>